<comment type="caution">
    <text evidence="1">The sequence shown here is derived from an EMBL/GenBank/DDBJ whole genome shotgun (WGS) entry which is preliminary data.</text>
</comment>
<evidence type="ECO:0000313" key="2">
    <source>
        <dbReference type="Proteomes" id="UP000292702"/>
    </source>
</evidence>
<reference evidence="1 2" key="1">
    <citation type="submission" date="2018-11" db="EMBL/GenBank/DDBJ databases">
        <title>Genome assembly of Steccherinum ochraceum LE-BIN_3174, the white-rot fungus of the Steccherinaceae family (The Residual Polyporoid clade, Polyporales, Basidiomycota).</title>
        <authorList>
            <person name="Fedorova T.V."/>
            <person name="Glazunova O.A."/>
            <person name="Landesman E.O."/>
            <person name="Moiseenko K.V."/>
            <person name="Psurtseva N.V."/>
            <person name="Savinova O.S."/>
            <person name="Shakhova N.V."/>
            <person name="Tyazhelova T.V."/>
            <person name="Vasina D.V."/>
        </authorList>
    </citation>
    <scope>NUCLEOTIDE SEQUENCE [LARGE SCALE GENOMIC DNA]</scope>
    <source>
        <strain evidence="1 2">LE-BIN_3174</strain>
    </source>
</reference>
<sequence length="589" mass="66100">MTGAAKFHSPEDRERLSSAALTYDLALKVVLLSQSSHPYQAYNRELYFGVGILNCVHDGVAESRMPRSRIQSIGFTSTLHFAFAWWYRMANTRTANLNRTPHAILLYMSGHILPTPNLQFTRPLTLPVRPLKIKAFTLYLTLITNVLEGPAEQLEELATRYFKLKWSIRQHDVAVEYLQAHQWMSPPIRDASQLPTPHMIKHWPTRQQQEEYYRTSVWISPGFLIMGSLVRPIGVSSEFGYVTLWDLGRGDRAVVPGGLPLTEYKIPSLSGSAADLTVSKEPLPGEPNAYLLLVGTWTRTQWALLRIQLPLVPCEPAVCEEIAAFSVSQNNRKTAAAMDGDVIVLLNDIAQSLPSILVWNWREGYLKRFRMHSLFDHKASSDGTGPVHIAPPYIVYIRSHTHTIHILRIPDLSAMDPFDGFDHTARARTITNCWSARLPWPQTANGGFQLTTTRNGLPIGTGDEGIVTVDIHYCKPGFFGSAALVISEGSSTQETRRGHPPATFPFQAQILKDEPDDPQADIVIGVTSIPGSAGWLHPKELDILLRRVIKVRAEPDNTVDDERRRVPVGRAELQTRVAIDPVMDTHRRR</sequence>
<accession>A0A4V2MXB8</accession>
<keyword evidence="2" id="KW-1185">Reference proteome</keyword>
<dbReference type="AlphaFoldDB" id="A0A4V2MXB8"/>
<protein>
    <submittedName>
        <fullName evidence="1">Uncharacterized protein</fullName>
    </submittedName>
</protein>
<proteinExistence type="predicted"/>
<evidence type="ECO:0000313" key="1">
    <source>
        <dbReference type="EMBL" id="TCD69547.1"/>
    </source>
</evidence>
<dbReference type="Proteomes" id="UP000292702">
    <property type="component" value="Unassembled WGS sequence"/>
</dbReference>
<gene>
    <name evidence="1" type="ORF">EIP91_007171</name>
</gene>
<organism evidence="1 2">
    <name type="scientific">Steccherinum ochraceum</name>
    <dbReference type="NCBI Taxonomy" id="92696"/>
    <lineage>
        <taxon>Eukaryota</taxon>
        <taxon>Fungi</taxon>
        <taxon>Dikarya</taxon>
        <taxon>Basidiomycota</taxon>
        <taxon>Agaricomycotina</taxon>
        <taxon>Agaricomycetes</taxon>
        <taxon>Polyporales</taxon>
        <taxon>Steccherinaceae</taxon>
        <taxon>Steccherinum</taxon>
    </lineage>
</organism>
<dbReference type="EMBL" id="RWJN01000039">
    <property type="protein sequence ID" value="TCD69547.1"/>
    <property type="molecule type" value="Genomic_DNA"/>
</dbReference>
<name>A0A4V2MXB8_9APHY</name>
<dbReference type="OrthoDB" id="10486904at2759"/>